<dbReference type="OrthoDB" id="10067052at2759"/>
<dbReference type="PANTHER" id="PTHR30612:SF0">
    <property type="entry name" value="CHLOROPLAST PROTEIN-TRANSPORTING ATPASE"/>
    <property type="match status" value="1"/>
</dbReference>
<gene>
    <name evidence="7" type="ORF">MCOR_7578</name>
</gene>
<dbReference type="PROSITE" id="PS51196">
    <property type="entry name" value="SECA_MOTOR_DEAD"/>
    <property type="match status" value="1"/>
</dbReference>
<feature type="compositionally biased region" description="Basic and acidic residues" evidence="4">
    <location>
        <begin position="130"/>
        <end position="184"/>
    </location>
</feature>
<dbReference type="InterPro" id="IPR001650">
    <property type="entry name" value="Helicase_C-like"/>
</dbReference>
<dbReference type="GO" id="GO:0017038">
    <property type="term" value="P:protein import"/>
    <property type="evidence" value="ECO:0007669"/>
    <property type="project" value="InterPro"/>
</dbReference>
<dbReference type="GO" id="GO:0006886">
    <property type="term" value="P:intracellular protein transport"/>
    <property type="evidence" value="ECO:0007669"/>
    <property type="project" value="InterPro"/>
</dbReference>
<evidence type="ECO:0000259" key="6">
    <source>
        <dbReference type="PROSITE" id="PS51196"/>
    </source>
</evidence>
<feature type="compositionally biased region" description="Basic and acidic residues" evidence="4">
    <location>
        <begin position="191"/>
        <end position="255"/>
    </location>
</feature>
<dbReference type="SUPFAM" id="SSF52540">
    <property type="entry name" value="P-loop containing nucleoside triphosphate hydrolases"/>
    <property type="match status" value="1"/>
</dbReference>
<sequence length="2012" mass="230749">MGNSQTCVDCSTEVPKKVKWLDKIQDDWGRRFCKWKNNDIWIKLDSNKYLCSPCLIKRQNQERQKLQEEERRQENEKRKQDENRREAEMQHKEMRRREEMRRQERRKEEMRKEEEMQRIKRQHQTRKIKRLEEAERRQREEAERRRREETERRLREDAERRQIEETERRQKAEAERRRQEEIERRLKRKAQRNEERKRKLEKERKKQEQKRREEERKLQSEQIKKQNEKKRTKERMLEKQISHKQEDNKKVQLEKRRQTEKNLKELEEKHRNERNIINKESRKRRAEKGKLIIEFKRQEEEIKHNEKAKQFLLSEERLSNWERREKGILNEVEHLQIFKGSSPKNIFQNLKLPSISKHISNSKQEPQINDTQQKDDRCVLQEMIDIGHINEDASVTISNVLLTVQKKIQNYENQNRYHRMRQSPDHRLVRRFCFQRSNFTDSEKEFPDCSFEICLAVKLTKRQTFLMENVRGERKCEAVIVDEVDCMLLDQGVHFTYLSHAVPGMHHIEPILFMIWKHIIKHERIVSENSEHFFLGVLDSLLIVLSSYIDLSELSMETDIPPEIQWLYLFEQKNILNVEFSKGNTSEFQDIFTIEKILECLKFVEEDFNLPIKFQPYTILNETTVRAVKWEHSSKAAKGQIIHVLVVGKGLVCVLHPYEDEKEIHNFIKDEIKNYISFDGCEQNKHHIPDYLGEFVENRLISWIENAFTAKHMLNGREYLVKDNDVVPVDFESTGVVQLDTKWGDCLHQFLEIKHGKKLSQITLVTNFMSNQEYFRRYKGKIFGVSGTLGTEREKSFLMKQFSLGCQKIPTHRSKVFEELPGMICSSKHEWIIAINDIVRDHITKNANKMKRAVLVICEDINTAIELQNILIETICASASLYTGNDENNNKIDSKLKAGEVIVATNIAGRGTDIEIDETVEKAGGLFVLVTFLPQNSRIENQVFGRSARKGQPGSGQIVLNRHSLPLYFSLHELTCIESVKHLRDAIEEKRIVDIEKHAFEEVRLKEKLFARYCSFLHEIKQQLNCNGVDEKIMLDSLHEYWGMWLKMNCETKENCSRTENLESSLNGTLIIGKNKLLRRISPCSNASHIIKIANEQLFDRNYTRSEGLFTRAININRKWAVISFYNRAYCSLLKRETGYITKAIDDLSNSQECFALFKEEAVLCLTLSSSMNDFNSRCQIINYFEENIKVSLQQLREFQKANKEVTTEGTSIFTIALGDDNTSKKIESEIYVFWEMGLTQLLFVKERKPFCWKGMLVVALGVLQITVGAVLIASTAGILTQLGWGLIAEGVNDICTGAYAVWKSDQEFMKSWMIGKAVSIAVSVASFGYTQAKTATKGVKGVRATVAALKQHVKTGAKKAFSEFKAISSMITSKSFGPAFKTTCVGVGTEIGLQLTRRGGKYLLEVAQDTVSTQFEDIARESIKQETQFAFTKGEMYPVVDDFIAFYCRDNSTPKNQISTKYMGITKKLLTSENICQFRQVLLGCVKDVIKTTSKQLKTKQTNIFEQCKPIFDIINEISCSTYDIKHLVSVYCKHINTALKDIYADTLTNGAVSYFKEDDEELCTIKKQIIHQTAQFLYNLLKESFQFTASGILAEKLQSAVEKCVNEYGGENNVGKVTIGKIIAITSKAGQIGKDLATKGTIDVNNVVEAGLDAADCVVGVVADENTKQIIGFGLRTTKKGIQALQSGQTSDIIDAAIDIADDGIDTFADDKVKCKADFALNATKKGVKSFKSGKTEDIFDAVTDIADDGIDTFADDEVKRKAHFALSATKKGVKAFKSGKTEDIIDAVTDIVDDGITKFADVKVRRKAHFALNATKKGVKAFKSGKAEDIVDAVTDIADDGIDTFADDEVKRKAHFVLNATKKGVIAFKSGITEDIIDAVIDIADDGITKFADVKVKRKAHFALNATKKGKGVKAFKSGKTEDIVDAVTDIAADGIDKFVDEDIKDKANFALHVTTKGIKALQSGESEKMIDTVADIAANGIEKFADDDVKCQVNFALCNQERSKSFQI</sequence>
<keyword evidence="2" id="KW-0653">Protein transport</keyword>
<protein>
    <submittedName>
        <fullName evidence="7">Uncharacterized protein</fullName>
    </submittedName>
</protein>
<feature type="compositionally biased region" description="Basic and acidic residues" evidence="4">
    <location>
        <begin position="62"/>
        <end position="118"/>
    </location>
</feature>
<feature type="domain" description="SecA family profile" evidence="6">
    <location>
        <begin position="183"/>
        <end position="990"/>
    </location>
</feature>
<feature type="compositionally biased region" description="Basic residues" evidence="4">
    <location>
        <begin position="119"/>
        <end position="129"/>
    </location>
</feature>
<dbReference type="InterPro" id="IPR000185">
    <property type="entry name" value="SecA"/>
</dbReference>
<keyword evidence="3" id="KW-0811">Translocation</keyword>
<dbReference type="Gene3D" id="3.40.50.300">
    <property type="entry name" value="P-loop containing nucleotide triphosphate hydrolases"/>
    <property type="match status" value="2"/>
</dbReference>
<evidence type="ECO:0000256" key="1">
    <source>
        <dbReference type="ARBA" id="ARBA00022490"/>
    </source>
</evidence>
<evidence type="ECO:0000259" key="5">
    <source>
        <dbReference type="PROSITE" id="PS51194"/>
    </source>
</evidence>
<evidence type="ECO:0000313" key="8">
    <source>
        <dbReference type="Proteomes" id="UP000507470"/>
    </source>
</evidence>
<dbReference type="GO" id="GO:0006605">
    <property type="term" value="P:protein targeting"/>
    <property type="evidence" value="ECO:0007669"/>
    <property type="project" value="InterPro"/>
</dbReference>
<organism evidence="7 8">
    <name type="scientific">Mytilus coruscus</name>
    <name type="common">Sea mussel</name>
    <dbReference type="NCBI Taxonomy" id="42192"/>
    <lineage>
        <taxon>Eukaryota</taxon>
        <taxon>Metazoa</taxon>
        <taxon>Spiralia</taxon>
        <taxon>Lophotrochozoa</taxon>
        <taxon>Mollusca</taxon>
        <taxon>Bivalvia</taxon>
        <taxon>Autobranchia</taxon>
        <taxon>Pteriomorphia</taxon>
        <taxon>Mytilida</taxon>
        <taxon>Mytiloidea</taxon>
        <taxon>Mytilidae</taxon>
        <taxon>Mytilinae</taxon>
        <taxon>Mytilus</taxon>
    </lineage>
</organism>
<dbReference type="Proteomes" id="UP000507470">
    <property type="component" value="Unassembled WGS sequence"/>
</dbReference>
<dbReference type="InterPro" id="IPR014018">
    <property type="entry name" value="SecA_motor_DEAD"/>
</dbReference>
<feature type="domain" description="Helicase C-terminal" evidence="5">
    <location>
        <begin position="842"/>
        <end position="1011"/>
    </location>
</feature>
<dbReference type="InterPro" id="IPR027417">
    <property type="entry name" value="P-loop_NTPase"/>
</dbReference>
<feature type="region of interest" description="Disordered" evidence="4">
    <location>
        <begin position="62"/>
        <end position="255"/>
    </location>
</feature>
<keyword evidence="1" id="KW-0963">Cytoplasm</keyword>
<dbReference type="EMBL" id="CACVKT020001388">
    <property type="protein sequence ID" value="CAC5367811.1"/>
    <property type="molecule type" value="Genomic_DNA"/>
</dbReference>
<keyword evidence="8" id="KW-1185">Reference proteome</keyword>
<dbReference type="GO" id="GO:0005524">
    <property type="term" value="F:ATP binding"/>
    <property type="evidence" value="ECO:0007669"/>
    <property type="project" value="InterPro"/>
</dbReference>
<dbReference type="SUPFAM" id="SSF81767">
    <property type="entry name" value="Pre-protein crosslinking domain of SecA"/>
    <property type="match status" value="1"/>
</dbReference>
<evidence type="ECO:0000256" key="2">
    <source>
        <dbReference type="ARBA" id="ARBA00022927"/>
    </source>
</evidence>
<evidence type="ECO:0000256" key="3">
    <source>
        <dbReference type="ARBA" id="ARBA00023010"/>
    </source>
</evidence>
<keyword evidence="2" id="KW-0813">Transport</keyword>
<dbReference type="InterPro" id="IPR036670">
    <property type="entry name" value="SecA_X-link_sf"/>
</dbReference>
<name>A0A6J8AJ14_MYTCO</name>
<proteinExistence type="predicted"/>
<dbReference type="PANTHER" id="PTHR30612">
    <property type="entry name" value="SECA INNER MEMBRANE COMPONENT OF SEC PROTEIN SECRETION SYSTEM"/>
    <property type="match status" value="1"/>
</dbReference>
<dbReference type="Gene3D" id="3.90.1440.10">
    <property type="entry name" value="SecA, preprotein cross-linking domain"/>
    <property type="match status" value="1"/>
</dbReference>
<dbReference type="GO" id="GO:0016020">
    <property type="term" value="C:membrane"/>
    <property type="evidence" value="ECO:0007669"/>
    <property type="project" value="InterPro"/>
</dbReference>
<dbReference type="PROSITE" id="PS51194">
    <property type="entry name" value="HELICASE_CTER"/>
    <property type="match status" value="1"/>
</dbReference>
<evidence type="ECO:0000313" key="7">
    <source>
        <dbReference type="EMBL" id="CAC5367811.1"/>
    </source>
</evidence>
<accession>A0A6J8AJ14</accession>
<reference evidence="7 8" key="1">
    <citation type="submission" date="2020-06" db="EMBL/GenBank/DDBJ databases">
        <authorList>
            <person name="Li R."/>
            <person name="Bekaert M."/>
        </authorList>
    </citation>
    <scope>NUCLEOTIDE SEQUENCE [LARGE SCALE GENOMIC DNA]</scope>
    <source>
        <strain evidence="8">wild</strain>
    </source>
</reference>
<evidence type="ECO:0000256" key="4">
    <source>
        <dbReference type="SAM" id="MobiDB-lite"/>
    </source>
</evidence>